<dbReference type="Proteomes" id="UP000270924">
    <property type="component" value="Unassembled WGS sequence"/>
</dbReference>
<protein>
    <recommendedName>
        <fullName evidence="3">Peptidase A2 domain-containing protein</fullName>
    </recommendedName>
</protein>
<gene>
    <name evidence="1" type="ORF">WBA_LOCUS9770</name>
</gene>
<accession>A0A3P7G7T0</accession>
<organism evidence="1 2">
    <name type="scientific">Wuchereria bancrofti</name>
    <dbReference type="NCBI Taxonomy" id="6293"/>
    <lineage>
        <taxon>Eukaryota</taxon>
        <taxon>Metazoa</taxon>
        <taxon>Ecdysozoa</taxon>
        <taxon>Nematoda</taxon>
        <taxon>Chromadorea</taxon>
        <taxon>Rhabditida</taxon>
        <taxon>Spirurina</taxon>
        <taxon>Spiruromorpha</taxon>
        <taxon>Filarioidea</taxon>
        <taxon>Onchocercidae</taxon>
        <taxon>Wuchereria</taxon>
    </lineage>
</organism>
<evidence type="ECO:0000313" key="1">
    <source>
        <dbReference type="EMBL" id="VDM17515.1"/>
    </source>
</evidence>
<proteinExistence type="predicted"/>
<evidence type="ECO:0008006" key="3">
    <source>
        <dbReference type="Google" id="ProtNLM"/>
    </source>
</evidence>
<evidence type="ECO:0000313" key="2">
    <source>
        <dbReference type="Proteomes" id="UP000270924"/>
    </source>
</evidence>
<reference evidence="1 2" key="1">
    <citation type="submission" date="2018-11" db="EMBL/GenBank/DDBJ databases">
        <authorList>
            <consortium name="Pathogen Informatics"/>
        </authorList>
    </citation>
    <scope>NUCLEOTIDE SEQUENCE [LARGE SCALE GENOMIC DNA]</scope>
</reference>
<dbReference type="InParanoid" id="A0A3P7G7T0"/>
<dbReference type="OrthoDB" id="10603165at2759"/>
<sequence>MTNKLRLCELCLKNGHSQEICMRKIKCFYCGSSHNSALFMKRDELGKQNKIFKDSERTNRRSKIVAATVANDVVEDNNTQETYMICKEVRLINPEEPEKTTNALVFFDTGSDCNYITESM</sequence>
<keyword evidence="2" id="KW-1185">Reference proteome</keyword>
<name>A0A3P7G7T0_WUCBA</name>
<dbReference type="EMBL" id="UYWW01010182">
    <property type="protein sequence ID" value="VDM17515.1"/>
    <property type="molecule type" value="Genomic_DNA"/>
</dbReference>
<feature type="non-terminal residue" evidence="1">
    <location>
        <position position="120"/>
    </location>
</feature>
<dbReference type="AlphaFoldDB" id="A0A3P7G7T0"/>